<sequence length="132" mass="15277">MSPDRVSIASGQEIMLFSVRCLNTQTIHVGVPVHEVRLQPLQLRFYKLLFTEAVLMGLRHVFQRQSGRVKLLVNSVEEILVLGYLGCRSLEIAARILFRSSQARSYRFHLLLRDARFTSAQILNLFRRLFGF</sequence>
<organism evidence="1 2">
    <name type="scientific">Peronospora matthiolae</name>
    <dbReference type="NCBI Taxonomy" id="2874970"/>
    <lineage>
        <taxon>Eukaryota</taxon>
        <taxon>Sar</taxon>
        <taxon>Stramenopiles</taxon>
        <taxon>Oomycota</taxon>
        <taxon>Peronosporomycetes</taxon>
        <taxon>Peronosporales</taxon>
        <taxon>Peronosporaceae</taxon>
        <taxon>Peronospora</taxon>
    </lineage>
</organism>
<name>A0AAV1V3K2_9STRA</name>
<comment type="caution">
    <text evidence="1">The sequence shown here is derived from an EMBL/GenBank/DDBJ whole genome shotgun (WGS) entry which is preliminary data.</text>
</comment>
<dbReference type="AlphaFoldDB" id="A0AAV1V3K2"/>
<dbReference type="Proteomes" id="UP001162060">
    <property type="component" value="Unassembled WGS sequence"/>
</dbReference>
<evidence type="ECO:0000313" key="1">
    <source>
        <dbReference type="EMBL" id="CAK7941511.1"/>
    </source>
</evidence>
<accession>A0AAV1V3K2</accession>
<evidence type="ECO:0000313" key="2">
    <source>
        <dbReference type="Proteomes" id="UP001162060"/>
    </source>
</evidence>
<gene>
    <name evidence="1" type="ORF">PM001_LOCUS26661</name>
</gene>
<reference evidence="1" key="1">
    <citation type="submission" date="2024-01" db="EMBL/GenBank/DDBJ databases">
        <authorList>
            <person name="Webb A."/>
        </authorList>
    </citation>
    <scope>NUCLEOTIDE SEQUENCE</scope>
    <source>
        <strain evidence="1">Pm1</strain>
    </source>
</reference>
<proteinExistence type="predicted"/>
<protein>
    <submittedName>
        <fullName evidence="1">Uncharacterized protein</fullName>
    </submittedName>
</protein>
<dbReference type="EMBL" id="CAKLBY020000264">
    <property type="protein sequence ID" value="CAK7941511.1"/>
    <property type="molecule type" value="Genomic_DNA"/>
</dbReference>